<dbReference type="GO" id="GO:0006457">
    <property type="term" value="P:protein folding"/>
    <property type="evidence" value="ECO:0007669"/>
    <property type="project" value="InterPro"/>
</dbReference>
<dbReference type="Gene3D" id="3.40.720.10">
    <property type="entry name" value="Alkaline Phosphatase, subunit A"/>
    <property type="match status" value="2"/>
</dbReference>
<dbReference type="FunFam" id="1.10.287.110:FF:000040">
    <property type="entry name" value="dnaJ homolog subfamily B member 11"/>
    <property type="match status" value="1"/>
</dbReference>
<dbReference type="InterPro" id="IPR017850">
    <property type="entry name" value="Alkaline_phosphatase_core_sf"/>
</dbReference>
<dbReference type="CDD" id="cd06257">
    <property type="entry name" value="DnaJ"/>
    <property type="match status" value="1"/>
</dbReference>
<dbReference type="Pfam" id="PF02995">
    <property type="entry name" value="DUF229"/>
    <property type="match status" value="2"/>
</dbReference>
<accession>A0AAN7Q578</accession>
<dbReference type="PANTHER" id="PTHR10974">
    <property type="entry name" value="FI08016P-RELATED"/>
    <property type="match status" value="1"/>
</dbReference>
<evidence type="ECO:0000256" key="1">
    <source>
        <dbReference type="ARBA" id="ARBA00022729"/>
    </source>
</evidence>
<keyword evidence="1" id="KW-0732">Signal</keyword>
<evidence type="ECO:0000313" key="5">
    <source>
        <dbReference type="Proteomes" id="UP001353858"/>
    </source>
</evidence>
<gene>
    <name evidence="4" type="ORF">RN001_008531</name>
</gene>
<dbReference type="InterPro" id="IPR002939">
    <property type="entry name" value="DnaJ_C"/>
</dbReference>
<feature type="domain" description="J" evidence="3">
    <location>
        <begin position="131"/>
        <end position="196"/>
    </location>
</feature>
<dbReference type="InterPro" id="IPR036869">
    <property type="entry name" value="J_dom_sf"/>
</dbReference>
<evidence type="ECO:0000259" key="3">
    <source>
        <dbReference type="PROSITE" id="PS50076"/>
    </source>
</evidence>
<dbReference type="SUPFAM" id="SSF49493">
    <property type="entry name" value="HSP40/DnaJ peptide-binding domain"/>
    <property type="match status" value="2"/>
</dbReference>
<dbReference type="PRINTS" id="PR00625">
    <property type="entry name" value="JDOMAIN"/>
</dbReference>
<dbReference type="InterPro" id="IPR008971">
    <property type="entry name" value="HSP40/DnaJ_pept-bd"/>
</dbReference>
<dbReference type="Pfam" id="PF01556">
    <property type="entry name" value="DnaJ_C"/>
    <property type="match status" value="1"/>
</dbReference>
<protein>
    <recommendedName>
        <fullName evidence="3">J domain-containing protein</fullName>
    </recommendedName>
</protein>
<dbReference type="SUPFAM" id="SSF46565">
    <property type="entry name" value="Chaperone J-domain"/>
    <property type="match status" value="1"/>
</dbReference>
<dbReference type="PROSITE" id="PS50076">
    <property type="entry name" value="DNAJ_2"/>
    <property type="match status" value="1"/>
</dbReference>
<dbReference type="Proteomes" id="UP001353858">
    <property type="component" value="Unassembled WGS sequence"/>
</dbReference>
<sequence>MTETAKQIAEDNICEGDELELLETFENSQKGKKKATKKKLLFDEDSSDDESLEDIEDITSDSITDEIEEMNKENNFLNLMQLDMPKINVGDWIIAKFNQRKQVKMYVGQHTEKEPVLEAEFCRRIVIAGRDFYNILGISKSASLHDIKKAYRRLAKELHPDKNKDDPDASQKFHDLGAAYEILSDEEKRKKYDRCGEECLQKDGMMDSGFDPFASFFGDFGFHFGGGGEQHHETPKGANIVMDVLVTLEDLYSGTFIEITRNKPVMKPAKGTRRCNCRQEMVTKTLGPGRFQMMQQSVCDECPNVKLVNEERVLEMEVEPGMVDGQETRFTAEGEPHIDGDPGDLILKVKTQPHAIFERKGDDLYTNVTISLQDALSGFTMDIKHLDGHDISVTRDKITWPGARIRKKGEGMPSYDNNNLHGTLFITFDVEFPKQELTEDEKEAVKKILNQSSNNKVYNGLRETLDTRLPFKKRMDGDETRWRMPSLLYIPLLLCGGFIFYVDIFQFKSFQISTSIRLPQPRFIGHSGKNDLNGFLIKTEGCRIPYMDPFDPAVVKFIGKEKPPACNSNKPPLMESNLTSIYLLNASLAAYQIQNVSALNCCYSIFKRVKPSPKENDNKVSFEKCVQFNNSAEINTDFIRVTCSYNDKEVYKDFFSFVPIKPRFKNASNSDRLNILIVGLDAVSRVNLHRQMPKTVQALKELGAVEFLGYNKVADNTYPNLVPVLTGLSEEELVKKCWHRKNDKFDKCPFIWNRYSQEGFATAFGEDSAWMGIFNYVKKGFGKQPTDYYWGPFDYIAENQIGNEHRMNVYQCIGSREVYQVLLDYIMNYAKMMHLHGIPNFGLFWGASLSHDYLNKPHLGDDYYSKFLNGLELNDILKNTVLIFMSDHGIRWGDIRTTFQGRMEERLPFLYMVFPKTYQEGFYPLFSNLNKNTKKLTTPFDLYETLQDLLNPFNLSQKGIRDRVALRKGNERAYSLFEPIPDNRTCASAGISSHWCTCQVSTVISKNESVAVEAANYAVKYLNKLLQGYAECAKLSLAEIYNANVHSSETQLQAKSYTLDYTIVFSTTPGDGNFEATVRRMADKKNSDKTFDITEGCRIPYLDPFDPSITQFIFKENKVICNHNKPPLVDSNLTHIFLLEQSLVAYEVTDVDALKCCFSIFRRVVPSLQENDNKIYFSKCIKFKRTAAIKTQFVRVTCAYNGDHIYTDFFSFAPLPVAKSDSFLREKPFLNVLVIGLDAVSRINLHRQMPKTVQVLKSIKAVEFLGYNKIADNTFPNVIPILTGLTENELVQECWPQVTSKFDNCSFIWKDFSKKGYVTAFGEDSAWMGMFNYAKFGFVQQPTDYFWDPFNYQSEKQIGNQHRMNVDQCVGSREVYTVLLEYITKLVTTMQIHNRPFFGLFWGSSLSHDYLNKPKLGDDHYSKFISNLVSKEFLTNTVLVFISDHGIRWGGIRATYQGRMEERLPFLFIALPEVYRETHYKAYGNLIRNANRLSTPFDLHKTLKDLLNPYLLIEDVISFRVQNRRGDEGAYSLFEPIPTNRTCLSAKIASHWCTCQSSTNINQNSDIANEVVNFSIDYINNKLEGYAECAKLKLIEVVNAREHSPDAELLEQSNYSIDYTIVFKTTPGDGIFEATVRKRFNKFSKKYHFNMTGTVSRINLYGTQSSCMTDFHLKLYCYCI</sequence>
<dbReference type="FunFam" id="3.40.720.10:FF:000017">
    <property type="entry name" value="Predicted protein"/>
    <property type="match status" value="2"/>
</dbReference>
<dbReference type="EMBL" id="JARPUR010000003">
    <property type="protein sequence ID" value="KAK4880385.1"/>
    <property type="molecule type" value="Genomic_DNA"/>
</dbReference>
<dbReference type="CDD" id="cd10747">
    <property type="entry name" value="DnaJ_C"/>
    <property type="match status" value="1"/>
</dbReference>
<dbReference type="Gene3D" id="1.10.287.110">
    <property type="entry name" value="DnaJ domain"/>
    <property type="match status" value="1"/>
</dbReference>
<dbReference type="PROSITE" id="PS00636">
    <property type="entry name" value="DNAJ_1"/>
    <property type="match status" value="1"/>
</dbReference>
<keyword evidence="2" id="KW-0325">Glycoprotein</keyword>
<keyword evidence="5" id="KW-1185">Reference proteome</keyword>
<dbReference type="InterPro" id="IPR004245">
    <property type="entry name" value="DUF229"/>
</dbReference>
<dbReference type="SMART" id="SM00271">
    <property type="entry name" value="DnaJ"/>
    <property type="match status" value="1"/>
</dbReference>
<dbReference type="FunFam" id="2.60.260.20:FF:000013">
    <property type="entry name" value="DnaJ subfamily B member 11"/>
    <property type="match status" value="1"/>
</dbReference>
<reference evidence="5" key="1">
    <citation type="submission" date="2023-01" db="EMBL/GenBank/DDBJ databases">
        <title>Key to firefly adult light organ development and bioluminescence: homeobox transcription factors regulate luciferase expression and transportation to peroxisome.</title>
        <authorList>
            <person name="Fu X."/>
        </authorList>
    </citation>
    <scope>NUCLEOTIDE SEQUENCE [LARGE SCALE GENOMIC DNA]</scope>
</reference>
<dbReference type="CDD" id="cd16021">
    <property type="entry name" value="ALP_like"/>
    <property type="match status" value="2"/>
</dbReference>
<dbReference type="PANTHER" id="PTHR10974:SF1">
    <property type="entry name" value="FI08016P-RELATED"/>
    <property type="match status" value="1"/>
</dbReference>
<proteinExistence type="predicted"/>
<dbReference type="Pfam" id="PF00226">
    <property type="entry name" value="DnaJ"/>
    <property type="match status" value="1"/>
</dbReference>
<dbReference type="InterPro" id="IPR018253">
    <property type="entry name" value="DnaJ_domain_CS"/>
</dbReference>
<dbReference type="Gene3D" id="2.60.260.20">
    <property type="entry name" value="Urease metallochaperone UreE, N-terminal domain"/>
    <property type="match status" value="2"/>
</dbReference>
<evidence type="ECO:0000313" key="4">
    <source>
        <dbReference type="EMBL" id="KAK4880385.1"/>
    </source>
</evidence>
<dbReference type="InterPro" id="IPR001623">
    <property type="entry name" value="DnaJ_domain"/>
</dbReference>
<organism evidence="4 5">
    <name type="scientific">Aquatica leii</name>
    <dbReference type="NCBI Taxonomy" id="1421715"/>
    <lineage>
        <taxon>Eukaryota</taxon>
        <taxon>Metazoa</taxon>
        <taxon>Ecdysozoa</taxon>
        <taxon>Arthropoda</taxon>
        <taxon>Hexapoda</taxon>
        <taxon>Insecta</taxon>
        <taxon>Pterygota</taxon>
        <taxon>Neoptera</taxon>
        <taxon>Endopterygota</taxon>
        <taxon>Coleoptera</taxon>
        <taxon>Polyphaga</taxon>
        <taxon>Elateriformia</taxon>
        <taxon>Elateroidea</taxon>
        <taxon>Lampyridae</taxon>
        <taxon>Luciolinae</taxon>
        <taxon>Aquatica</taxon>
    </lineage>
</organism>
<evidence type="ECO:0000256" key="2">
    <source>
        <dbReference type="ARBA" id="ARBA00023180"/>
    </source>
</evidence>
<dbReference type="GO" id="GO:0051082">
    <property type="term" value="F:unfolded protein binding"/>
    <property type="evidence" value="ECO:0007669"/>
    <property type="project" value="InterPro"/>
</dbReference>
<dbReference type="SUPFAM" id="SSF53649">
    <property type="entry name" value="Alkaline phosphatase-like"/>
    <property type="match status" value="2"/>
</dbReference>
<comment type="caution">
    <text evidence="4">The sequence shown here is derived from an EMBL/GenBank/DDBJ whole genome shotgun (WGS) entry which is preliminary data.</text>
</comment>
<name>A0AAN7Q578_9COLE</name>
<dbReference type="GO" id="GO:0005615">
    <property type="term" value="C:extracellular space"/>
    <property type="evidence" value="ECO:0007669"/>
    <property type="project" value="TreeGrafter"/>
</dbReference>